<sequence length="318" mass="33194">MVAGADRAELRHAHRRSRRARAAFLALMRALVAINRGSRHGRRSLDRALAILAGAGIEPVVAAVPKSRHIPELVARHVGAVDAVVLVGGDGTVHNAVALLLEHDLPLGILPTGSANDLARNLGIPPSPERAAAIVAAGRTRRIDVGYVNGEPFLNVAHIGIGAARGAAAPRPLKRAFGRFAYMPAALFAVLGARPFRAAIVVDGREITMQAVQITVGNGGRFGGIGTVSETARIDDGLLHLFAVKAGSGLAILPILPSLLTGRLGRRRSVETCSGRELAVTTDAPMPVRTDGKLVAETPARFSVRPAALRVFAPDPGV</sequence>
<organism evidence="13 14">
    <name type="scientific">Propylenella binzhouense</name>
    <dbReference type="NCBI Taxonomy" id="2555902"/>
    <lineage>
        <taxon>Bacteria</taxon>
        <taxon>Pseudomonadati</taxon>
        <taxon>Pseudomonadota</taxon>
        <taxon>Alphaproteobacteria</taxon>
        <taxon>Hyphomicrobiales</taxon>
        <taxon>Propylenellaceae</taxon>
        <taxon>Propylenella</taxon>
    </lineage>
</organism>
<feature type="domain" description="DAGKc" evidence="12">
    <location>
        <begin position="25"/>
        <end position="152"/>
    </location>
</feature>
<evidence type="ECO:0000256" key="8">
    <source>
        <dbReference type="ARBA" id="ARBA00022842"/>
    </source>
</evidence>
<evidence type="ECO:0000256" key="3">
    <source>
        <dbReference type="ARBA" id="ARBA00022679"/>
    </source>
</evidence>
<dbReference type="GO" id="GO:0005524">
    <property type="term" value="F:ATP binding"/>
    <property type="evidence" value="ECO:0007669"/>
    <property type="project" value="UniProtKB-KW"/>
</dbReference>
<dbReference type="SMART" id="SM00046">
    <property type="entry name" value="DAGKc"/>
    <property type="match status" value="1"/>
</dbReference>
<evidence type="ECO:0000256" key="4">
    <source>
        <dbReference type="ARBA" id="ARBA00022723"/>
    </source>
</evidence>
<evidence type="ECO:0000256" key="1">
    <source>
        <dbReference type="ARBA" id="ARBA00001946"/>
    </source>
</evidence>
<evidence type="ECO:0000256" key="9">
    <source>
        <dbReference type="ARBA" id="ARBA00023098"/>
    </source>
</evidence>
<name>A0A964T774_9HYPH</name>
<comment type="caution">
    <text evidence="13">The sequence shown here is derived from an EMBL/GenBank/DDBJ whole genome shotgun (WGS) entry which is preliminary data.</text>
</comment>
<dbReference type="GO" id="GO:0004143">
    <property type="term" value="F:ATP-dependent diacylglycerol kinase activity"/>
    <property type="evidence" value="ECO:0007669"/>
    <property type="project" value="TreeGrafter"/>
</dbReference>
<keyword evidence="11" id="KW-1208">Phospholipid metabolism</keyword>
<evidence type="ECO:0000256" key="5">
    <source>
        <dbReference type="ARBA" id="ARBA00022741"/>
    </source>
</evidence>
<keyword evidence="9" id="KW-0443">Lipid metabolism</keyword>
<keyword evidence="10" id="KW-0594">Phospholipid biosynthesis</keyword>
<dbReference type="SUPFAM" id="SSF111331">
    <property type="entry name" value="NAD kinase/diacylglycerol kinase-like"/>
    <property type="match status" value="1"/>
</dbReference>
<dbReference type="NCBIfam" id="NF009604">
    <property type="entry name" value="PRK13057.1"/>
    <property type="match status" value="1"/>
</dbReference>
<dbReference type="GO" id="GO:0008654">
    <property type="term" value="P:phospholipid biosynthetic process"/>
    <property type="evidence" value="ECO:0007669"/>
    <property type="project" value="UniProtKB-KW"/>
</dbReference>
<proteinExistence type="predicted"/>
<dbReference type="PANTHER" id="PTHR12358:SF106">
    <property type="entry name" value="LIPID KINASE YEGS"/>
    <property type="match status" value="1"/>
</dbReference>
<dbReference type="EMBL" id="SPKJ01000093">
    <property type="protein sequence ID" value="MYZ49753.1"/>
    <property type="molecule type" value="Genomic_DNA"/>
</dbReference>
<dbReference type="InterPro" id="IPR016064">
    <property type="entry name" value="NAD/diacylglycerol_kinase_sf"/>
</dbReference>
<dbReference type="InterPro" id="IPR005218">
    <property type="entry name" value="Diacylglycerol/lipid_kinase"/>
</dbReference>
<evidence type="ECO:0000256" key="6">
    <source>
        <dbReference type="ARBA" id="ARBA00022777"/>
    </source>
</evidence>
<keyword evidence="7" id="KW-0067">ATP-binding</keyword>
<comment type="cofactor">
    <cofactor evidence="1">
        <name>Mg(2+)</name>
        <dbReference type="ChEBI" id="CHEBI:18420"/>
    </cofactor>
</comment>
<dbReference type="InterPro" id="IPR001206">
    <property type="entry name" value="Diacylglycerol_kinase_cat_dom"/>
</dbReference>
<evidence type="ECO:0000313" key="13">
    <source>
        <dbReference type="EMBL" id="MYZ49753.1"/>
    </source>
</evidence>
<dbReference type="AlphaFoldDB" id="A0A964T774"/>
<evidence type="ECO:0000259" key="12">
    <source>
        <dbReference type="PROSITE" id="PS50146"/>
    </source>
</evidence>
<dbReference type="Gene3D" id="3.40.50.10330">
    <property type="entry name" value="Probable inorganic polyphosphate/atp-NAD kinase, domain 1"/>
    <property type="match status" value="1"/>
</dbReference>
<dbReference type="Pfam" id="PF00781">
    <property type="entry name" value="DAGK_cat"/>
    <property type="match status" value="1"/>
</dbReference>
<dbReference type="InterPro" id="IPR045540">
    <property type="entry name" value="YegS/DAGK_C"/>
</dbReference>
<dbReference type="InterPro" id="IPR017438">
    <property type="entry name" value="ATP-NAD_kinase_N"/>
</dbReference>
<evidence type="ECO:0000313" key="14">
    <source>
        <dbReference type="Proteomes" id="UP000773614"/>
    </source>
</evidence>
<dbReference type="Gene3D" id="2.60.200.40">
    <property type="match status" value="1"/>
</dbReference>
<keyword evidence="2" id="KW-0444">Lipid biosynthesis</keyword>
<keyword evidence="8" id="KW-0460">Magnesium</keyword>
<keyword evidence="3" id="KW-0808">Transferase</keyword>
<keyword evidence="4" id="KW-0479">Metal-binding</keyword>
<evidence type="ECO:0000256" key="2">
    <source>
        <dbReference type="ARBA" id="ARBA00022516"/>
    </source>
</evidence>
<keyword evidence="14" id="KW-1185">Reference proteome</keyword>
<dbReference type="InterPro" id="IPR050187">
    <property type="entry name" value="Lipid_Phosphate_FormReg"/>
</dbReference>
<gene>
    <name evidence="13" type="ORF">E4O86_18770</name>
</gene>
<keyword evidence="5" id="KW-0547">Nucleotide-binding</keyword>
<evidence type="ECO:0000256" key="7">
    <source>
        <dbReference type="ARBA" id="ARBA00022840"/>
    </source>
</evidence>
<dbReference type="NCBIfam" id="TIGR00147">
    <property type="entry name" value="YegS/Rv2252/BmrU family lipid kinase"/>
    <property type="match status" value="1"/>
</dbReference>
<keyword evidence="6 13" id="KW-0418">Kinase</keyword>
<evidence type="ECO:0000256" key="11">
    <source>
        <dbReference type="ARBA" id="ARBA00023264"/>
    </source>
</evidence>
<dbReference type="GO" id="GO:0046872">
    <property type="term" value="F:metal ion binding"/>
    <property type="evidence" value="ECO:0007669"/>
    <property type="project" value="UniProtKB-KW"/>
</dbReference>
<accession>A0A964T774</accession>
<dbReference type="Proteomes" id="UP000773614">
    <property type="component" value="Unassembled WGS sequence"/>
</dbReference>
<dbReference type="Pfam" id="PF19279">
    <property type="entry name" value="YegS_C"/>
    <property type="match status" value="1"/>
</dbReference>
<reference evidence="13" key="1">
    <citation type="submission" date="2019-03" db="EMBL/GenBank/DDBJ databases">
        <title>Afifella sp. nov., isolated from activated sludge.</title>
        <authorList>
            <person name="Li Q."/>
            <person name="Liu Y."/>
        </authorList>
    </citation>
    <scope>NUCLEOTIDE SEQUENCE</scope>
    <source>
        <strain evidence="13">L72</strain>
    </source>
</reference>
<evidence type="ECO:0000256" key="10">
    <source>
        <dbReference type="ARBA" id="ARBA00023209"/>
    </source>
</evidence>
<dbReference type="PANTHER" id="PTHR12358">
    <property type="entry name" value="SPHINGOSINE KINASE"/>
    <property type="match status" value="1"/>
</dbReference>
<protein>
    <submittedName>
        <fullName evidence="13">Lipid kinase</fullName>
    </submittedName>
</protein>
<dbReference type="PROSITE" id="PS50146">
    <property type="entry name" value="DAGK"/>
    <property type="match status" value="1"/>
</dbReference>
<dbReference type="GO" id="GO:0005886">
    <property type="term" value="C:plasma membrane"/>
    <property type="evidence" value="ECO:0007669"/>
    <property type="project" value="TreeGrafter"/>
</dbReference>